<protein>
    <recommendedName>
        <fullName evidence="3">DRBM domain-containing protein</fullName>
    </recommendedName>
</protein>
<feature type="domain" description="DRBM" evidence="3">
    <location>
        <begin position="7"/>
        <end position="76"/>
    </location>
</feature>
<dbReference type="SUPFAM" id="SSF54768">
    <property type="entry name" value="dsRNA-binding domain-like"/>
    <property type="match status" value="1"/>
</dbReference>
<dbReference type="EMBL" id="MU157833">
    <property type="protein sequence ID" value="KAF9531845.1"/>
    <property type="molecule type" value="Genomic_DNA"/>
</dbReference>
<dbReference type="AlphaFoldDB" id="A0A9P6JTS3"/>
<reference evidence="4" key="1">
    <citation type="submission" date="2020-11" db="EMBL/GenBank/DDBJ databases">
        <authorList>
            <consortium name="DOE Joint Genome Institute"/>
            <person name="Ahrendt S."/>
            <person name="Riley R."/>
            <person name="Andreopoulos W."/>
            <person name="Labutti K."/>
            <person name="Pangilinan J."/>
            <person name="Ruiz-Duenas F.J."/>
            <person name="Barrasa J.M."/>
            <person name="Sanchez-Garcia M."/>
            <person name="Camarero S."/>
            <person name="Miyauchi S."/>
            <person name="Serrano A."/>
            <person name="Linde D."/>
            <person name="Babiker R."/>
            <person name="Drula E."/>
            <person name="Ayuso-Fernandez I."/>
            <person name="Pacheco R."/>
            <person name="Padilla G."/>
            <person name="Ferreira P."/>
            <person name="Barriuso J."/>
            <person name="Kellner H."/>
            <person name="Castanera R."/>
            <person name="Alfaro M."/>
            <person name="Ramirez L."/>
            <person name="Pisabarro A.G."/>
            <person name="Kuo A."/>
            <person name="Tritt A."/>
            <person name="Lipzen A."/>
            <person name="He G."/>
            <person name="Yan M."/>
            <person name="Ng V."/>
            <person name="Cullen D."/>
            <person name="Martin F."/>
            <person name="Rosso M.-N."/>
            <person name="Henrissat B."/>
            <person name="Hibbett D."/>
            <person name="Martinez A.T."/>
            <person name="Grigoriev I.V."/>
        </authorList>
    </citation>
    <scope>NUCLEOTIDE SEQUENCE</scope>
    <source>
        <strain evidence="4">CBS 506.95</strain>
    </source>
</reference>
<dbReference type="OrthoDB" id="3246846at2759"/>
<dbReference type="InterPro" id="IPR014720">
    <property type="entry name" value="dsRBD_dom"/>
</dbReference>
<dbReference type="Proteomes" id="UP000807306">
    <property type="component" value="Unassembled WGS sequence"/>
</dbReference>
<keyword evidence="1" id="KW-0694">RNA-binding</keyword>
<evidence type="ECO:0000313" key="4">
    <source>
        <dbReference type="EMBL" id="KAF9531845.1"/>
    </source>
</evidence>
<keyword evidence="5" id="KW-1185">Reference proteome</keyword>
<dbReference type="GO" id="GO:0003723">
    <property type="term" value="F:RNA binding"/>
    <property type="evidence" value="ECO:0007669"/>
    <property type="project" value="UniProtKB-UniRule"/>
</dbReference>
<comment type="caution">
    <text evidence="4">The sequence shown here is derived from an EMBL/GenBank/DDBJ whole genome shotgun (WGS) entry which is preliminary data.</text>
</comment>
<proteinExistence type="predicted"/>
<accession>A0A9P6JTS3</accession>
<sequence length="78" mass="8663">MSCTRIDYITHLNNYLQDKGQAHLVHWEESFSGPSHAAIWTSTCKISGESKGTGNGRSKAEAKNSAAQQTLERLLEDR</sequence>
<evidence type="ECO:0000259" key="3">
    <source>
        <dbReference type="PROSITE" id="PS50137"/>
    </source>
</evidence>
<evidence type="ECO:0000313" key="5">
    <source>
        <dbReference type="Proteomes" id="UP000807306"/>
    </source>
</evidence>
<dbReference type="SMART" id="SM00358">
    <property type="entry name" value="DSRM"/>
    <property type="match status" value="1"/>
</dbReference>
<evidence type="ECO:0000256" key="1">
    <source>
        <dbReference type="PROSITE-ProRule" id="PRU00266"/>
    </source>
</evidence>
<dbReference type="Pfam" id="PF00035">
    <property type="entry name" value="dsrm"/>
    <property type="match status" value="1"/>
</dbReference>
<evidence type="ECO:0000256" key="2">
    <source>
        <dbReference type="SAM" id="MobiDB-lite"/>
    </source>
</evidence>
<organism evidence="4 5">
    <name type="scientific">Crepidotus variabilis</name>
    <dbReference type="NCBI Taxonomy" id="179855"/>
    <lineage>
        <taxon>Eukaryota</taxon>
        <taxon>Fungi</taxon>
        <taxon>Dikarya</taxon>
        <taxon>Basidiomycota</taxon>
        <taxon>Agaricomycotina</taxon>
        <taxon>Agaricomycetes</taxon>
        <taxon>Agaricomycetidae</taxon>
        <taxon>Agaricales</taxon>
        <taxon>Agaricineae</taxon>
        <taxon>Crepidotaceae</taxon>
        <taxon>Crepidotus</taxon>
    </lineage>
</organism>
<dbReference type="PROSITE" id="PS50137">
    <property type="entry name" value="DS_RBD"/>
    <property type="match status" value="1"/>
</dbReference>
<feature type="region of interest" description="Disordered" evidence="2">
    <location>
        <begin position="49"/>
        <end position="78"/>
    </location>
</feature>
<name>A0A9P6JTS3_9AGAR</name>
<gene>
    <name evidence="4" type="ORF">CPB83DRAFT_847917</name>
</gene>
<dbReference type="Gene3D" id="3.30.160.20">
    <property type="match status" value="1"/>
</dbReference>